<dbReference type="Gene3D" id="3.30.43.10">
    <property type="entry name" value="Uridine Diphospho-n-acetylenolpyruvylglucosamine Reductase, domain 2"/>
    <property type="match status" value="1"/>
</dbReference>
<dbReference type="PANTHER" id="PTHR46568">
    <property type="entry name" value="ALKYLDIHYDROXYACETONEPHOSPHATE SYNTHASE, PEROXISOMAL"/>
    <property type="match status" value="1"/>
</dbReference>
<dbReference type="PANTHER" id="PTHR46568:SF1">
    <property type="entry name" value="ALKYLDIHYDROXYACETONEPHOSPHATE SYNTHASE, PEROXISOMAL"/>
    <property type="match status" value="1"/>
</dbReference>
<dbReference type="EMBL" id="CAEZYK010000020">
    <property type="protein sequence ID" value="CAB4719660.1"/>
    <property type="molecule type" value="Genomic_DNA"/>
</dbReference>
<evidence type="ECO:0000313" key="7">
    <source>
        <dbReference type="EMBL" id="CAB4986632.1"/>
    </source>
</evidence>
<dbReference type="Pfam" id="PF02913">
    <property type="entry name" value="FAD-oxidase_C"/>
    <property type="match status" value="1"/>
</dbReference>
<dbReference type="EMBL" id="CAFBPQ010000019">
    <property type="protein sequence ID" value="CAB5022948.1"/>
    <property type="molecule type" value="Genomic_DNA"/>
</dbReference>
<dbReference type="Pfam" id="PF01565">
    <property type="entry name" value="FAD_binding_4"/>
    <property type="match status" value="1"/>
</dbReference>
<dbReference type="InterPro" id="IPR016164">
    <property type="entry name" value="FAD-linked_Oxase-like_C"/>
</dbReference>
<dbReference type="InterPro" id="IPR016166">
    <property type="entry name" value="FAD-bd_PCMH"/>
</dbReference>
<dbReference type="InterPro" id="IPR016167">
    <property type="entry name" value="FAD-bd_PCMH_sub1"/>
</dbReference>
<evidence type="ECO:0000313" key="6">
    <source>
        <dbReference type="EMBL" id="CAB4909507.1"/>
    </source>
</evidence>
<evidence type="ECO:0000313" key="5">
    <source>
        <dbReference type="EMBL" id="CAB4719660.1"/>
    </source>
</evidence>
<keyword evidence="2" id="KW-0285">Flavoprotein</keyword>
<evidence type="ECO:0000256" key="2">
    <source>
        <dbReference type="ARBA" id="ARBA00022630"/>
    </source>
</evidence>
<dbReference type="Gene3D" id="3.30.70.3450">
    <property type="match status" value="1"/>
</dbReference>
<dbReference type="AlphaFoldDB" id="A0A6J7QYL3"/>
<keyword evidence="3" id="KW-0274">FAD</keyword>
<dbReference type="InterPro" id="IPR016169">
    <property type="entry name" value="FAD-bd_PCMH_sub2"/>
</dbReference>
<organism evidence="8">
    <name type="scientific">freshwater metagenome</name>
    <dbReference type="NCBI Taxonomy" id="449393"/>
    <lineage>
        <taxon>unclassified sequences</taxon>
        <taxon>metagenomes</taxon>
        <taxon>ecological metagenomes</taxon>
    </lineage>
</organism>
<dbReference type="EMBL" id="CAFBMM010000049">
    <property type="protein sequence ID" value="CAB4909507.1"/>
    <property type="molecule type" value="Genomic_DNA"/>
</dbReference>
<dbReference type="InterPro" id="IPR025650">
    <property type="entry name" value="Alkyl-DHAP_Synthase"/>
</dbReference>
<dbReference type="SUPFAM" id="SSF55103">
    <property type="entry name" value="FAD-linked oxidases, C-terminal domain"/>
    <property type="match status" value="1"/>
</dbReference>
<dbReference type="Gene3D" id="1.10.45.10">
    <property type="entry name" value="Vanillyl-alcohol Oxidase, Chain A, domain 4"/>
    <property type="match status" value="1"/>
</dbReference>
<dbReference type="InterPro" id="IPR004113">
    <property type="entry name" value="FAD-bd_oxidored_4_C"/>
</dbReference>
<dbReference type="Gene3D" id="3.30.465.10">
    <property type="match status" value="1"/>
</dbReference>
<dbReference type="InterPro" id="IPR036318">
    <property type="entry name" value="FAD-bd_PCMH-like_sf"/>
</dbReference>
<dbReference type="InterPro" id="IPR006094">
    <property type="entry name" value="Oxid_FAD_bind_N"/>
</dbReference>
<evidence type="ECO:0000256" key="3">
    <source>
        <dbReference type="ARBA" id="ARBA00022827"/>
    </source>
</evidence>
<dbReference type="GO" id="GO:0071949">
    <property type="term" value="F:FAD binding"/>
    <property type="evidence" value="ECO:0007669"/>
    <property type="project" value="InterPro"/>
</dbReference>
<dbReference type="Gene3D" id="3.30.300.330">
    <property type="match status" value="1"/>
</dbReference>
<comment type="similarity">
    <text evidence="1">Belongs to the FAD-binding oxidoreductase/transferase type 4 family.</text>
</comment>
<gene>
    <name evidence="5" type="ORF">UFOPK2683_00520</name>
    <name evidence="6" type="ORF">UFOPK3605_01000</name>
    <name evidence="7" type="ORF">UFOPK3897_01466</name>
    <name evidence="8" type="ORF">UFOPK4121_00780</name>
</gene>
<dbReference type="GO" id="GO:0008610">
    <property type="term" value="P:lipid biosynthetic process"/>
    <property type="evidence" value="ECO:0007669"/>
    <property type="project" value="InterPro"/>
</dbReference>
<sequence>MPETVIGAPTPPIPFGDNTTKINDHFITNRIIPTPELLQAIAATGARVMTDDNEIAEASRDWWPLAMTWAKNNEVGVRAGAVVSPTTSEQIADVLVLCNQARVPVTAAAGRSGVSGASIPIYGGIVLDLTGITGIISVDRDSMIVDVFAGTFGNLLEETLRRDYNCTLGHWPQSIDLSTVGGWLACRGAGQFSTRYGKIEDMVIGLDAILADGRTVTTGGAPRAASGPDLTQLFVGSEGTLGVITSARLRLHPAPAAERRAAFAFPTFSAGLDACRRIMQRGATPAVLRLYDAIEGDRHFSTGPDLHPLLVMDEGDPLIIDAVMEIVEQECAGAEVLDGESLLEQWLAHRNDVSSLEALISIDYVVDTMEISARWNALDAIYENARAAISAVSGTAQVSAHQSHAYSDGACLYFTFAAKPEDKEQYYRNVWDAGTNAVLAAGGSLSHHHGVGLNRARFMRSALGSGLDVLAEIKTALDPNGILNPGKLGLASEFGAAPSWP</sequence>
<evidence type="ECO:0000259" key="4">
    <source>
        <dbReference type="PROSITE" id="PS51387"/>
    </source>
</evidence>
<dbReference type="PROSITE" id="PS51387">
    <property type="entry name" value="FAD_PCMH"/>
    <property type="match status" value="1"/>
</dbReference>
<dbReference type="SUPFAM" id="SSF56176">
    <property type="entry name" value="FAD-binding/transporter-associated domain-like"/>
    <property type="match status" value="1"/>
</dbReference>
<feature type="domain" description="FAD-binding PCMH-type" evidence="4">
    <location>
        <begin position="75"/>
        <end position="254"/>
    </location>
</feature>
<name>A0A6J7QYL3_9ZZZZ</name>
<dbReference type="EMBL" id="CAFBOF010000049">
    <property type="protein sequence ID" value="CAB4986632.1"/>
    <property type="molecule type" value="Genomic_DNA"/>
</dbReference>
<evidence type="ECO:0000256" key="1">
    <source>
        <dbReference type="ARBA" id="ARBA00008000"/>
    </source>
</evidence>
<dbReference type="GO" id="GO:0005777">
    <property type="term" value="C:peroxisome"/>
    <property type="evidence" value="ECO:0007669"/>
    <property type="project" value="UniProtKB-ARBA"/>
</dbReference>
<dbReference type="GO" id="GO:0008609">
    <property type="term" value="F:alkylglycerone-phosphate synthase activity"/>
    <property type="evidence" value="ECO:0007669"/>
    <property type="project" value="InterPro"/>
</dbReference>
<dbReference type="InterPro" id="IPR016171">
    <property type="entry name" value="Vanillyl_alc_oxidase_C-sub2"/>
</dbReference>
<evidence type="ECO:0000313" key="8">
    <source>
        <dbReference type="EMBL" id="CAB5022948.1"/>
    </source>
</evidence>
<reference evidence="8" key="1">
    <citation type="submission" date="2020-05" db="EMBL/GenBank/DDBJ databases">
        <authorList>
            <person name="Chiriac C."/>
            <person name="Salcher M."/>
            <person name="Ghai R."/>
            <person name="Kavagutti S V."/>
        </authorList>
    </citation>
    <scope>NUCLEOTIDE SEQUENCE</scope>
</reference>
<protein>
    <submittedName>
        <fullName evidence="8">Unannotated protein</fullName>
    </submittedName>
</protein>
<accession>A0A6J7QYL3</accession>
<proteinExistence type="inferred from homology"/>